<dbReference type="AlphaFoldDB" id="A0A645BHV8"/>
<gene>
    <name evidence="1" type="ORF">SDC9_111037</name>
</gene>
<protein>
    <submittedName>
        <fullName evidence="1">Uncharacterized protein</fullName>
    </submittedName>
</protein>
<sequence length="127" mass="14408">MRPVQGNVRLLFSHKPRLVPVRFNHVAIGEQLPYLGGVESFSFEMTIHHNVEQSFQRRNCTLYASIAEIGLGNPLLCLHNIEDTIGKLVHALQFGLKNIVGEYHIGIFKDPSEEAIHKRLRNPVSQN</sequence>
<dbReference type="EMBL" id="VSSQ01019796">
    <property type="protein sequence ID" value="MPM64151.1"/>
    <property type="molecule type" value="Genomic_DNA"/>
</dbReference>
<accession>A0A645BHV8</accession>
<organism evidence="1">
    <name type="scientific">bioreactor metagenome</name>
    <dbReference type="NCBI Taxonomy" id="1076179"/>
    <lineage>
        <taxon>unclassified sequences</taxon>
        <taxon>metagenomes</taxon>
        <taxon>ecological metagenomes</taxon>
    </lineage>
</organism>
<name>A0A645BHV8_9ZZZZ</name>
<comment type="caution">
    <text evidence="1">The sequence shown here is derived from an EMBL/GenBank/DDBJ whole genome shotgun (WGS) entry which is preliminary data.</text>
</comment>
<proteinExistence type="predicted"/>
<reference evidence="1" key="1">
    <citation type="submission" date="2019-08" db="EMBL/GenBank/DDBJ databases">
        <authorList>
            <person name="Kucharzyk K."/>
            <person name="Murdoch R.W."/>
            <person name="Higgins S."/>
            <person name="Loffler F."/>
        </authorList>
    </citation>
    <scope>NUCLEOTIDE SEQUENCE</scope>
</reference>
<evidence type="ECO:0000313" key="1">
    <source>
        <dbReference type="EMBL" id="MPM64151.1"/>
    </source>
</evidence>